<proteinExistence type="predicted"/>
<dbReference type="PROSITE" id="PS51257">
    <property type="entry name" value="PROKAR_LIPOPROTEIN"/>
    <property type="match status" value="1"/>
</dbReference>
<dbReference type="SUPFAM" id="SSF49464">
    <property type="entry name" value="Carboxypeptidase regulatory domain-like"/>
    <property type="match status" value="1"/>
</dbReference>
<dbReference type="InterPro" id="IPR013783">
    <property type="entry name" value="Ig-like_fold"/>
</dbReference>
<dbReference type="Proteomes" id="UP000192276">
    <property type="component" value="Unassembled WGS sequence"/>
</dbReference>
<dbReference type="InterPro" id="IPR008969">
    <property type="entry name" value="CarboxyPept-like_regulatory"/>
</dbReference>
<reference evidence="3" key="1">
    <citation type="submission" date="2016-04" db="EMBL/GenBank/DDBJ databases">
        <authorList>
            <person name="Chen L."/>
            <person name="Zhuang W."/>
            <person name="Wang G."/>
        </authorList>
    </citation>
    <scope>NUCLEOTIDE SEQUENCE [LARGE SCALE GENOMIC DNA]</scope>
    <source>
        <strain evidence="3">208</strain>
    </source>
</reference>
<dbReference type="AlphaFoldDB" id="A0A1V9F229"/>
<organism evidence="2 3">
    <name type="scientific">Niastella populi</name>
    <dbReference type="NCBI Taxonomy" id="550983"/>
    <lineage>
        <taxon>Bacteria</taxon>
        <taxon>Pseudomonadati</taxon>
        <taxon>Bacteroidota</taxon>
        <taxon>Chitinophagia</taxon>
        <taxon>Chitinophagales</taxon>
        <taxon>Chitinophagaceae</taxon>
        <taxon>Niastella</taxon>
    </lineage>
</organism>
<protein>
    <recommendedName>
        <fullName evidence="4">Carboxypeptidase regulatory-like domain-containing protein</fullName>
    </recommendedName>
</protein>
<dbReference type="SUPFAM" id="SSF49373">
    <property type="entry name" value="Invasin/intimin cell-adhesion fragments"/>
    <property type="match status" value="1"/>
</dbReference>
<accession>A0A1V9F229</accession>
<name>A0A1V9F229_9BACT</name>
<dbReference type="OrthoDB" id="973965at2"/>
<dbReference type="Gene3D" id="2.60.40.1120">
    <property type="entry name" value="Carboxypeptidase-like, regulatory domain"/>
    <property type="match status" value="1"/>
</dbReference>
<sequence>MKKVLTFGFSAVLLALLIIVSCQKSATNGPDTPNNEKEIVTASIAGRILDENQQPVSGAVVKAGSLTATTDINGNFSINNASLDKNAGFIKVEKDGFFQGSRTIVVNEGVVNYISLQLIKRTVSGTVNGSSGGNIAVQGGGSIVFTGNSFVNTAGNSAYTGTVSVSTFLLNPAASNFNEIMPGTLRGITTGNDQTGLQSFGMMAVELTGANGEKLQLAAGKTATLTFPIPPAMLSQAPNTIPLWSFNDSTGLWNEEGTATKQGSNYVGTVSHFSFWNCDVPVNFIHFKAIVKDQNGNPFSSARVTIQVTSDAVNANGSGYTDATGRVGGYVPKGKALQMKIYNKCNALVYTKDIGPFNADADLGTVTITNPATGSVTISGTVINCSAGAVTNGYVEVYLDSMFNRATVTNGNFSITISRCNNVLPVNASVIAYDLGNNQGGSSSSITVSSATVNAGQLSACGTSLTQFVNYTLNGVPKNYTYPADSVLAYKNGGNNTYTVWATRKNQANEDVYFTFTATGTGSTPLSSINITEGSKYYRASGAITVNITEWTAGSGGFMAGNLTGKVADSFSTAPLNLTFRAQKQ</sequence>
<feature type="signal peptide" evidence="1">
    <location>
        <begin position="1"/>
        <end position="26"/>
    </location>
</feature>
<comment type="caution">
    <text evidence="2">The sequence shown here is derived from an EMBL/GenBank/DDBJ whole genome shotgun (WGS) entry which is preliminary data.</text>
</comment>
<evidence type="ECO:0008006" key="4">
    <source>
        <dbReference type="Google" id="ProtNLM"/>
    </source>
</evidence>
<keyword evidence="3" id="KW-1185">Reference proteome</keyword>
<dbReference type="STRING" id="550983.A4R26_28640"/>
<dbReference type="RefSeq" id="WP_081169750.1">
    <property type="nucleotide sequence ID" value="NZ_LWBP01000214.1"/>
</dbReference>
<evidence type="ECO:0000313" key="3">
    <source>
        <dbReference type="Proteomes" id="UP000192276"/>
    </source>
</evidence>
<dbReference type="Gene3D" id="2.60.40.10">
    <property type="entry name" value="Immunoglobulins"/>
    <property type="match status" value="1"/>
</dbReference>
<dbReference type="InterPro" id="IPR008964">
    <property type="entry name" value="Invasin/intimin_cell_adhesion"/>
</dbReference>
<dbReference type="EMBL" id="LWBP01000214">
    <property type="protein sequence ID" value="OQP52473.1"/>
    <property type="molecule type" value="Genomic_DNA"/>
</dbReference>
<evidence type="ECO:0000256" key="1">
    <source>
        <dbReference type="SAM" id="SignalP"/>
    </source>
</evidence>
<keyword evidence="1" id="KW-0732">Signal</keyword>
<gene>
    <name evidence="2" type="ORF">A4R26_28640</name>
</gene>
<feature type="chain" id="PRO_5012076805" description="Carboxypeptidase regulatory-like domain-containing protein" evidence="1">
    <location>
        <begin position="27"/>
        <end position="585"/>
    </location>
</feature>
<evidence type="ECO:0000313" key="2">
    <source>
        <dbReference type="EMBL" id="OQP52473.1"/>
    </source>
</evidence>